<evidence type="ECO:0000256" key="3">
    <source>
        <dbReference type="ARBA" id="ARBA00013882"/>
    </source>
</evidence>
<evidence type="ECO:0000256" key="6">
    <source>
        <dbReference type="ARBA" id="ARBA00022840"/>
    </source>
</evidence>
<proteinExistence type="inferred from homology"/>
<dbReference type="EMBL" id="CP012333">
    <property type="protein sequence ID" value="AKV00722.1"/>
    <property type="molecule type" value="Genomic_DNA"/>
</dbReference>
<evidence type="ECO:0000313" key="11">
    <source>
        <dbReference type="Proteomes" id="UP000064967"/>
    </source>
</evidence>
<organism evidence="10 11">
    <name type="scientific">Labilithrix luteola</name>
    <dbReference type="NCBI Taxonomy" id="1391654"/>
    <lineage>
        <taxon>Bacteria</taxon>
        <taxon>Pseudomonadati</taxon>
        <taxon>Myxococcota</taxon>
        <taxon>Polyangia</taxon>
        <taxon>Polyangiales</taxon>
        <taxon>Labilitrichaceae</taxon>
        <taxon>Labilithrix</taxon>
    </lineage>
</organism>
<evidence type="ECO:0000256" key="1">
    <source>
        <dbReference type="ARBA" id="ARBA00006219"/>
    </source>
</evidence>
<evidence type="ECO:0000256" key="7">
    <source>
        <dbReference type="ARBA" id="ARBA00031251"/>
    </source>
</evidence>
<protein>
    <recommendedName>
        <fullName evidence="3">Maltokinase</fullName>
        <ecNumber evidence="2">2.7.1.175</ecNumber>
    </recommendedName>
    <alternativeName>
        <fullName evidence="7">Maltose-1-phosphate synthase</fullName>
    </alternativeName>
</protein>
<keyword evidence="5" id="KW-0547">Nucleotide-binding</keyword>
<dbReference type="NCBIfam" id="TIGR02457">
    <property type="entry name" value="TreS_Cterm"/>
    <property type="match status" value="1"/>
</dbReference>
<dbReference type="GO" id="GO:0016740">
    <property type="term" value="F:transferase activity"/>
    <property type="evidence" value="ECO:0007669"/>
    <property type="project" value="UniProtKB-KW"/>
</dbReference>
<evidence type="ECO:0000256" key="5">
    <source>
        <dbReference type="ARBA" id="ARBA00022741"/>
    </source>
</evidence>
<dbReference type="Proteomes" id="UP000064967">
    <property type="component" value="Chromosome"/>
</dbReference>
<dbReference type="EC" id="2.7.1.175" evidence="2"/>
<accession>A0A0K1Q4Z5</accession>
<dbReference type="InterPro" id="IPR011009">
    <property type="entry name" value="Kinase-like_dom_sf"/>
</dbReference>
<dbReference type="KEGG" id="llu:AKJ09_07385"/>
<sequence length="564" mass="62197">MIPVQTNVANAPVEVEGSWNAAFDAPSRAPLERALATWIMTRRWYRTKSREVTAARVRTSFTLPSEAPAKVLFVDVALDDGRTDTYVVPLAVVHGDEAETFRRATPGDVVMPLTLQRDGEHEDDGVMIDGLACPRFLRDWLDAFETARTIASDEGGQSRLRFQGRDLGDGSKLAPKRLAREQTNTSVFYGDRFVGKVVRKLDEGVSPDLDMGRGLTEGGYAHTPALAGWVELESGDEPSTVGLIHAQVPNRGDAWEHVLGVLDEWLATVRGAPPNLGPGDLFDHAMRPRDAVVTKAIGPYVNLAELLGRRIGEMHVVLAGHTGDRAFTPMVIDASSREALVAMARRDLTKLLDRLAQRDSTRAESDVRTAADEATRTLLRHRHVLFSRLDRVLGLDDAGVRMRVHGDLHLGQVLFTGTDFALIDFEGEPARPLDERKAKRSPLVDVAGMLRSFDYAAASALRKRSPDEQSTLAPWARFWRDAVSSALLGGWLSSTAKTTILPASIAAKHALLDFYLLEKAIYEVHYEMDNRPDWIDIPLGGLLAILERHDPLDEPPSGPERKRA</sequence>
<comment type="similarity">
    <text evidence="1">Belongs to the aminoglycoside phosphotransferase family.</text>
</comment>
<dbReference type="RefSeq" id="WP_146651961.1">
    <property type="nucleotide sequence ID" value="NZ_CP012333.1"/>
</dbReference>
<keyword evidence="11" id="KW-1185">Reference proteome</keyword>
<evidence type="ECO:0000256" key="8">
    <source>
        <dbReference type="ARBA" id="ARBA00049067"/>
    </source>
</evidence>
<dbReference type="STRING" id="1391654.AKJ09_07385"/>
<evidence type="ECO:0000256" key="4">
    <source>
        <dbReference type="ARBA" id="ARBA00022679"/>
    </source>
</evidence>
<feature type="domain" description="Maltokinase N-terminal cap" evidence="9">
    <location>
        <begin position="38"/>
        <end position="108"/>
    </location>
</feature>
<dbReference type="InterPro" id="IPR040999">
    <property type="entry name" value="Mak_N_cap"/>
</dbReference>
<evidence type="ECO:0000256" key="2">
    <source>
        <dbReference type="ARBA" id="ARBA00011962"/>
    </source>
</evidence>
<name>A0A0K1Q4Z5_9BACT</name>
<dbReference type="Pfam" id="PF18085">
    <property type="entry name" value="Mak_N_cap"/>
    <property type="match status" value="1"/>
</dbReference>
<reference evidence="10 11" key="1">
    <citation type="submission" date="2015-08" db="EMBL/GenBank/DDBJ databases">
        <authorList>
            <person name="Babu N.S."/>
            <person name="Beckwith C.J."/>
            <person name="Beseler K.G."/>
            <person name="Brison A."/>
            <person name="Carone J.V."/>
            <person name="Caskin T.P."/>
            <person name="Diamond M."/>
            <person name="Durham M.E."/>
            <person name="Foxe J.M."/>
            <person name="Go M."/>
            <person name="Henderson B.A."/>
            <person name="Jones I.B."/>
            <person name="McGettigan J.A."/>
            <person name="Micheletti S.J."/>
            <person name="Nasrallah M.E."/>
            <person name="Ortiz D."/>
            <person name="Piller C.R."/>
            <person name="Privatt S.R."/>
            <person name="Schneider S.L."/>
            <person name="Sharp S."/>
            <person name="Smith T.C."/>
            <person name="Stanton J.D."/>
            <person name="Ullery H.E."/>
            <person name="Wilson R.J."/>
            <person name="Serrano M.G."/>
            <person name="Buck G."/>
            <person name="Lee V."/>
            <person name="Wang Y."/>
            <person name="Carvalho R."/>
            <person name="Voegtly L."/>
            <person name="Shi R."/>
            <person name="Duckworth R."/>
            <person name="Johnson A."/>
            <person name="Loviza R."/>
            <person name="Walstead R."/>
            <person name="Shah Z."/>
            <person name="Kiflezghi M."/>
            <person name="Wade K."/>
            <person name="Ball S.L."/>
            <person name="Bradley K.W."/>
            <person name="Asai D.J."/>
            <person name="Bowman C.A."/>
            <person name="Russell D.A."/>
            <person name="Pope W.H."/>
            <person name="Jacobs-Sera D."/>
            <person name="Hendrix R.W."/>
            <person name="Hatfull G.F."/>
        </authorList>
    </citation>
    <scope>NUCLEOTIDE SEQUENCE [LARGE SCALE GENOMIC DNA]</scope>
    <source>
        <strain evidence="10 11">DSM 27648</strain>
    </source>
</reference>
<evidence type="ECO:0000259" key="9">
    <source>
        <dbReference type="Pfam" id="PF18085"/>
    </source>
</evidence>
<dbReference type="InterPro" id="IPR012811">
    <property type="entry name" value="TreS_maltokin_C_dom"/>
</dbReference>
<dbReference type="AlphaFoldDB" id="A0A0K1Q4Z5"/>
<evidence type="ECO:0000313" key="10">
    <source>
        <dbReference type="EMBL" id="AKV00722.1"/>
    </source>
</evidence>
<keyword evidence="6" id="KW-0067">ATP-binding</keyword>
<dbReference type="SUPFAM" id="SSF56112">
    <property type="entry name" value="Protein kinase-like (PK-like)"/>
    <property type="match status" value="1"/>
</dbReference>
<dbReference type="GO" id="GO:0005524">
    <property type="term" value="F:ATP binding"/>
    <property type="evidence" value="ECO:0007669"/>
    <property type="project" value="UniProtKB-KW"/>
</dbReference>
<gene>
    <name evidence="10" type="ORF">AKJ09_07385</name>
</gene>
<comment type="catalytic activity">
    <reaction evidence="8">
        <text>D-maltose + ATP = alpha-maltose 1-phosphate + ADP + H(+)</text>
        <dbReference type="Rhea" id="RHEA:31915"/>
        <dbReference type="ChEBI" id="CHEBI:15378"/>
        <dbReference type="ChEBI" id="CHEBI:17306"/>
        <dbReference type="ChEBI" id="CHEBI:30616"/>
        <dbReference type="ChEBI" id="CHEBI:63576"/>
        <dbReference type="ChEBI" id="CHEBI:456216"/>
        <dbReference type="EC" id="2.7.1.175"/>
    </reaction>
</comment>
<dbReference type="OrthoDB" id="9805159at2"/>
<dbReference type="Gene3D" id="3.90.1200.10">
    <property type="match status" value="1"/>
</dbReference>
<keyword evidence="4" id="KW-0808">Transferase</keyword>